<sequence length="492" mass="55153">MKICTLLLALLLCACSPVSRTFYMDSLTGDDSNTGNSPSTAWKSLKKLNEQMFEPGDRILFKSGTEYIGQFEPKGSGSKEMPVIVSSYEEGKKPVLHGNGLKQHTVLLEGLEYWEVNNLEITNKGEKPDPGRNGVIIYAWDKGDVHHIHLKNLTVHDVNGSCIKNEGAGNGIYWHNGGEEVPTRFVDLLIENCHIYRCHRNGITGNGNSGRDKWFPSLNVVIRGNLIEQVPGDGIVPIACDGALVEHNVVRDSPDLLRIEDAAAGIWPWSCDNTIIQFNEVSGQFAKWDAQGFDSDYNCRNTLIQYNFSHDNAGGFVMVCNEGNSLGEPYNIGTENTIIRHNVSINDGLRPYPTRPGWFSPVIHISGPAKQTAIEDNVIVIMKKPSPDIDRSVLVMDNWGGPWAENTVFKRNIFYVMNDELQYKFVTGNSINTKFEGNTYYGNFIDRPEDSSAVEKELDLLSSFPFHKEFPEYLREKVLDRLKQSTDQAKIE</sequence>
<keyword evidence="1" id="KW-0732">Signal</keyword>
<dbReference type="PROSITE" id="PS51257">
    <property type="entry name" value="PROKAR_LIPOPROTEIN"/>
    <property type="match status" value="1"/>
</dbReference>
<dbReference type="InterPro" id="IPR012334">
    <property type="entry name" value="Pectin_lyas_fold"/>
</dbReference>
<gene>
    <name evidence="3" type="ORF">GGQ57_004314</name>
</gene>
<feature type="domain" description="Right handed beta helix" evidence="2">
    <location>
        <begin position="171"/>
        <end position="324"/>
    </location>
</feature>
<comment type="caution">
    <text evidence="3">The sequence shown here is derived from an EMBL/GenBank/DDBJ whole genome shotgun (WGS) entry which is preliminary data.</text>
</comment>
<dbReference type="Gene3D" id="2.160.20.10">
    <property type="entry name" value="Single-stranded right-handed beta-helix, Pectin lyase-like"/>
    <property type="match status" value="1"/>
</dbReference>
<evidence type="ECO:0000313" key="4">
    <source>
        <dbReference type="Proteomes" id="UP000533637"/>
    </source>
</evidence>
<dbReference type="SMART" id="SM00710">
    <property type="entry name" value="PbH1"/>
    <property type="match status" value="4"/>
</dbReference>
<reference evidence="3 4" key="1">
    <citation type="submission" date="2020-08" db="EMBL/GenBank/DDBJ databases">
        <title>Genomic Encyclopedia of Type Strains, Phase IV (KMG-IV): sequencing the most valuable type-strain genomes for metagenomic binning, comparative biology and taxonomic classification.</title>
        <authorList>
            <person name="Goeker M."/>
        </authorList>
    </citation>
    <scope>NUCLEOTIDE SEQUENCE [LARGE SCALE GENOMIC DNA]</scope>
    <source>
        <strain evidence="3 4">DSM 102983</strain>
    </source>
</reference>
<dbReference type="SUPFAM" id="SSF51126">
    <property type="entry name" value="Pectin lyase-like"/>
    <property type="match status" value="2"/>
</dbReference>
<proteinExistence type="predicted"/>
<dbReference type="EMBL" id="JACHOC010000010">
    <property type="protein sequence ID" value="MBB4624383.1"/>
    <property type="molecule type" value="Genomic_DNA"/>
</dbReference>
<dbReference type="InterPro" id="IPR006626">
    <property type="entry name" value="PbH1"/>
</dbReference>
<dbReference type="RefSeq" id="WP_183672077.1">
    <property type="nucleotide sequence ID" value="NZ_BMPB01000009.1"/>
</dbReference>
<dbReference type="InterPro" id="IPR011050">
    <property type="entry name" value="Pectin_lyase_fold/virulence"/>
</dbReference>
<protein>
    <recommendedName>
        <fullName evidence="2">Right handed beta helix domain-containing protein</fullName>
    </recommendedName>
</protein>
<dbReference type="Proteomes" id="UP000533637">
    <property type="component" value="Unassembled WGS sequence"/>
</dbReference>
<keyword evidence="4" id="KW-1185">Reference proteome</keyword>
<feature type="chain" id="PRO_5046108699" description="Right handed beta helix domain-containing protein" evidence="1">
    <location>
        <begin position="21"/>
        <end position="492"/>
    </location>
</feature>
<feature type="signal peptide" evidence="1">
    <location>
        <begin position="1"/>
        <end position="20"/>
    </location>
</feature>
<accession>A0ABR6KSM3</accession>
<evidence type="ECO:0000313" key="3">
    <source>
        <dbReference type="EMBL" id="MBB4624383.1"/>
    </source>
</evidence>
<name>A0ABR6KSM3_9BACT</name>
<dbReference type="InterPro" id="IPR039448">
    <property type="entry name" value="Beta_helix"/>
</dbReference>
<evidence type="ECO:0000256" key="1">
    <source>
        <dbReference type="SAM" id="SignalP"/>
    </source>
</evidence>
<evidence type="ECO:0000259" key="2">
    <source>
        <dbReference type="Pfam" id="PF13229"/>
    </source>
</evidence>
<dbReference type="Pfam" id="PF13229">
    <property type="entry name" value="Beta_helix"/>
    <property type="match status" value="1"/>
</dbReference>
<organism evidence="3 4">
    <name type="scientific">Parabacteroides faecis</name>
    <dbReference type="NCBI Taxonomy" id="1217282"/>
    <lineage>
        <taxon>Bacteria</taxon>
        <taxon>Pseudomonadati</taxon>
        <taxon>Bacteroidota</taxon>
        <taxon>Bacteroidia</taxon>
        <taxon>Bacteroidales</taxon>
        <taxon>Tannerellaceae</taxon>
        <taxon>Parabacteroides</taxon>
    </lineage>
</organism>